<accession>A0ABR2ZSD3</accession>
<evidence type="ECO:0000313" key="2">
    <source>
        <dbReference type="Proteomes" id="UP001437256"/>
    </source>
</evidence>
<comment type="caution">
    <text evidence="1">The sequence shown here is derived from an EMBL/GenBank/DDBJ whole genome shotgun (WGS) entry which is preliminary data.</text>
</comment>
<dbReference type="Proteomes" id="UP001437256">
    <property type="component" value="Unassembled WGS sequence"/>
</dbReference>
<proteinExistence type="predicted"/>
<protein>
    <submittedName>
        <fullName evidence="1">Uncharacterized protein</fullName>
    </submittedName>
</protein>
<dbReference type="EMBL" id="JBBXMP010000076">
    <property type="protein sequence ID" value="KAL0063648.1"/>
    <property type="molecule type" value="Genomic_DNA"/>
</dbReference>
<name>A0ABR2ZSD3_9AGAR</name>
<evidence type="ECO:0000313" key="1">
    <source>
        <dbReference type="EMBL" id="KAL0063648.1"/>
    </source>
</evidence>
<keyword evidence="2" id="KW-1185">Reference proteome</keyword>
<sequence>MFYSVGLVLEVLEASGGSSSYSYTTRSFAAGSVRGLASLLLFHIGPCGLSRRLQGSLGFLGLPFWHRDPKYRRTRARDIFGVYGDPAADNLLPLARRLC</sequence>
<organism evidence="1 2">
    <name type="scientific">Marasmius tenuissimus</name>
    <dbReference type="NCBI Taxonomy" id="585030"/>
    <lineage>
        <taxon>Eukaryota</taxon>
        <taxon>Fungi</taxon>
        <taxon>Dikarya</taxon>
        <taxon>Basidiomycota</taxon>
        <taxon>Agaricomycotina</taxon>
        <taxon>Agaricomycetes</taxon>
        <taxon>Agaricomycetidae</taxon>
        <taxon>Agaricales</taxon>
        <taxon>Marasmiineae</taxon>
        <taxon>Marasmiaceae</taxon>
        <taxon>Marasmius</taxon>
    </lineage>
</organism>
<reference evidence="1 2" key="1">
    <citation type="submission" date="2024-05" db="EMBL/GenBank/DDBJ databases">
        <title>A draft genome resource for the thread blight pathogen Marasmius tenuissimus strain MS-2.</title>
        <authorList>
            <person name="Yulfo-Soto G.E."/>
            <person name="Baruah I.K."/>
            <person name="Amoako-Attah I."/>
            <person name="Bukari Y."/>
            <person name="Meinhardt L.W."/>
            <person name="Bailey B.A."/>
            <person name="Cohen S.P."/>
        </authorList>
    </citation>
    <scope>NUCLEOTIDE SEQUENCE [LARGE SCALE GENOMIC DNA]</scope>
    <source>
        <strain evidence="1 2">MS-2</strain>
    </source>
</reference>
<gene>
    <name evidence="1" type="ORF">AAF712_009446</name>
</gene>